<dbReference type="InterPro" id="IPR002575">
    <property type="entry name" value="Aminoglycoside_PTrfase"/>
</dbReference>
<comment type="caution">
    <text evidence="2">The sequence shown here is derived from an EMBL/GenBank/DDBJ whole genome shotgun (WGS) entry which is preliminary data.</text>
</comment>
<dbReference type="SMART" id="SM00587">
    <property type="entry name" value="CHK"/>
    <property type="match status" value="1"/>
</dbReference>
<dbReference type="eggNOG" id="ENOG502QVUT">
    <property type="taxonomic scope" value="Eukaryota"/>
</dbReference>
<accession>W9WVA2</accession>
<dbReference type="AlphaFoldDB" id="W9WVA2"/>
<evidence type="ECO:0000313" key="2">
    <source>
        <dbReference type="EMBL" id="EXJ71843.1"/>
    </source>
</evidence>
<dbReference type="InterPro" id="IPR004119">
    <property type="entry name" value="EcKL"/>
</dbReference>
<dbReference type="GeneID" id="19189068"/>
<dbReference type="OrthoDB" id="191037at2759"/>
<dbReference type="EMBL" id="AMGX01000006">
    <property type="protein sequence ID" value="EXJ71843.1"/>
    <property type="molecule type" value="Genomic_DNA"/>
</dbReference>
<dbReference type="Gene3D" id="3.90.1200.10">
    <property type="match status" value="1"/>
</dbReference>
<proteinExistence type="predicted"/>
<dbReference type="RefSeq" id="XP_007743141.1">
    <property type="nucleotide sequence ID" value="XM_007744951.1"/>
</dbReference>
<dbReference type="PANTHER" id="PTHR11012">
    <property type="entry name" value="PROTEIN KINASE-LIKE DOMAIN-CONTAINING"/>
    <property type="match status" value="1"/>
</dbReference>
<evidence type="ECO:0000259" key="1">
    <source>
        <dbReference type="SMART" id="SM00587"/>
    </source>
</evidence>
<dbReference type="HOGENOM" id="CLU_405337_0_0_1"/>
<dbReference type="Pfam" id="PF01636">
    <property type="entry name" value="APH"/>
    <property type="match status" value="1"/>
</dbReference>
<sequence length="652" mass="72177">MVKPVATGSKLQPVRRVEDIDEQWLERLFGHKVVISAVEGVGKGDMSKTVRVKYQSENSTTPSSLIVKFATENAKSRASANQLGVYAREVTFYQHYARLLGDAVPFCHAALLSDDGNFTLALEDIKSSRVGDEMHGCSPEQTKLGLRALARIQGPALGNWIFCAGSEWLNKPVAFDDKLYLQTIDKFVKQYSHLLNPEHLDVCLWLAKHVSRWYHDLRPPLGVVHGDYRLDNMIFSGNRCAAVDWQTISWGSAMRDASYYMALTLEEETRRQHERKLFDDYFDHLCLHSHAAVIDRETCWDDFVRQSPFGIVMSVTCGVILEASPRGKELVTIAASRYAQHVIDLNAMALIEADGRKGFLPQAADESTHEPASSEFWCERWSFQATSGSAANAVSINLRRTPSRLKWLLGTAISLAGQDVCSIQTEVETSITGDLTRLETKSGNTNITAEINIEQPLELVQLRLKRTGDSPLDLDLSWSTKWGVPVNARVTPGYEIPCQATGTVRYGSQRISFQGPGRRTHFWGPWSDTAMECLGFWCHLEDGSYLGGLGLFGKSSTSSAAATGSIQRDGTTPTQDIVGIERKSGSTANGFEKDIVLEISPSQLELVISKQEEIGSTDPSLPQAGGHSKRYVCRFRTNNGVEGVGMIEYAGR</sequence>
<feature type="domain" description="CHK kinase-like" evidence="1">
    <location>
        <begin position="120"/>
        <end position="291"/>
    </location>
</feature>
<dbReference type="InterPro" id="IPR015897">
    <property type="entry name" value="CHK_kinase-like"/>
</dbReference>
<gene>
    <name evidence="2" type="ORF">A1O5_04344</name>
</gene>
<dbReference type="Pfam" id="PF02958">
    <property type="entry name" value="EcKL"/>
    <property type="match status" value="1"/>
</dbReference>
<dbReference type="InterPro" id="IPR011009">
    <property type="entry name" value="Kinase-like_dom_sf"/>
</dbReference>
<dbReference type="SUPFAM" id="SSF159245">
    <property type="entry name" value="AttH-like"/>
    <property type="match status" value="1"/>
</dbReference>
<dbReference type="PANTHER" id="PTHR11012:SF30">
    <property type="entry name" value="PROTEIN KINASE-LIKE DOMAIN-CONTAINING"/>
    <property type="match status" value="1"/>
</dbReference>
<protein>
    <recommendedName>
        <fullName evidence="1">CHK kinase-like domain-containing protein</fullName>
    </recommendedName>
</protein>
<name>W9WVA2_9EURO</name>
<dbReference type="Proteomes" id="UP000019471">
    <property type="component" value="Unassembled WGS sequence"/>
</dbReference>
<dbReference type="SUPFAM" id="SSF56112">
    <property type="entry name" value="Protein kinase-like (PK-like)"/>
    <property type="match status" value="1"/>
</dbReference>
<reference evidence="2 3" key="1">
    <citation type="submission" date="2013-03" db="EMBL/GenBank/DDBJ databases">
        <title>The Genome Sequence of Cladophialophora psammophila CBS 110553.</title>
        <authorList>
            <consortium name="The Broad Institute Genomics Platform"/>
            <person name="Cuomo C."/>
            <person name="de Hoog S."/>
            <person name="Gorbushina A."/>
            <person name="Walker B."/>
            <person name="Young S.K."/>
            <person name="Zeng Q."/>
            <person name="Gargeya S."/>
            <person name="Fitzgerald M."/>
            <person name="Haas B."/>
            <person name="Abouelleil A."/>
            <person name="Allen A.W."/>
            <person name="Alvarado L."/>
            <person name="Arachchi H.M."/>
            <person name="Berlin A.M."/>
            <person name="Chapman S.B."/>
            <person name="Gainer-Dewar J."/>
            <person name="Goldberg J."/>
            <person name="Griggs A."/>
            <person name="Gujja S."/>
            <person name="Hansen M."/>
            <person name="Howarth C."/>
            <person name="Imamovic A."/>
            <person name="Ireland A."/>
            <person name="Larimer J."/>
            <person name="McCowan C."/>
            <person name="Murphy C."/>
            <person name="Pearson M."/>
            <person name="Poon T.W."/>
            <person name="Priest M."/>
            <person name="Roberts A."/>
            <person name="Saif S."/>
            <person name="Shea T."/>
            <person name="Sisk P."/>
            <person name="Sykes S."/>
            <person name="Wortman J."/>
            <person name="Nusbaum C."/>
            <person name="Birren B."/>
        </authorList>
    </citation>
    <scope>NUCLEOTIDE SEQUENCE [LARGE SCALE GENOMIC DNA]</scope>
    <source>
        <strain evidence="2 3">CBS 110553</strain>
    </source>
</reference>
<organism evidence="2 3">
    <name type="scientific">Cladophialophora psammophila CBS 110553</name>
    <dbReference type="NCBI Taxonomy" id="1182543"/>
    <lineage>
        <taxon>Eukaryota</taxon>
        <taxon>Fungi</taxon>
        <taxon>Dikarya</taxon>
        <taxon>Ascomycota</taxon>
        <taxon>Pezizomycotina</taxon>
        <taxon>Eurotiomycetes</taxon>
        <taxon>Chaetothyriomycetidae</taxon>
        <taxon>Chaetothyriales</taxon>
        <taxon>Herpotrichiellaceae</taxon>
        <taxon>Cladophialophora</taxon>
    </lineage>
</organism>
<keyword evidence="3" id="KW-1185">Reference proteome</keyword>
<evidence type="ECO:0000313" key="3">
    <source>
        <dbReference type="Proteomes" id="UP000019471"/>
    </source>
</evidence>